<dbReference type="EMBL" id="JAOTOJ010000011">
    <property type="protein sequence ID" value="KAK9394556.1"/>
    <property type="molecule type" value="Genomic_DNA"/>
</dbReference>
<comment type="caution">
    <text evidence="6">The sequence shown here is derived from an EMBL/GenBank/DDBJ whole genome shotgun (WGS) entry which is preliminary data.</text>
</comment>
<organism evidence="6 7">
    <name type="scientific">Crotalus adamanteus</name>
    <name type="common">Eastern diamondback rattlesnake</name>
    <dbReference type="NCBI Taxonomy" id="8729"/>
    <lineage>
        <taxon>Eukaryota</taxon>
        <taxon>Metazoa</taxon>
        <taxon>Chordata</taxon>
        <taxon>Craniata</taxon>
        <taxon>Vertebrata</taxon>
        <taxon>Euteleostomi</taxon>
        <taxon>Lepidosauria</taxon>
        <taxon>Squamata</taxon>
        <taxon>Bifurcata</taxon>
        <taxon>Unidentata</taxon>
        <taxon>Episquamata</taxon>
        <taxon>Toxicofera</taxon>
        <taxon>Serpentes</taxon>
        <taxon>Colubroidea</taxon>
        <taxon>Viperidae</taxon>
        <taxon>Crotalinae</taxon>
        <taxon>Crotalus</taxon>
    </lineage>
</organism>
<evidence type="ECO:0000256" key="4">
    <source>
        <dbReference type="ARBA" id="ARBA00023157"/>
    </source>
</evidence>
<dbReference type="GO" id="GO:0006508">
    <property type="term" value="P:proteolysis"/>
    <property type="evidence" value="ECO:0007669"/>
    <property type="project" value="InterPro"/>
</dbReference>
<dbReference type="Proteomes" id="UP001474421">
    <property type="component" value="Unassembled WGS sequence"/>
</dbReference>
<comment type="subunit">
    <text evidence="2">Monomer.</text>
</comment>
<dbReference type="SUPFAM" id="SSF50494">
    <property type="entry name" value="Trypsin-like serine proteases"/>
    <property type="match status" value="1"/>
</dbReference>
<evidence type="ECO:0000313" key="6">
    <source>
        <dbReference type="EMBL" id="KAK9394556.1"/>
    </source>
</evidence>
<dbReference type="Pfam" id="PF00089">
    <property type="entry name" value="Trypsin"/>
    <property type="match status" value="1"/>
</dbReference>
<evidence type="ECO:0000256" key="1">
    <source>
        <dbReference type="ARBA" id="ARBA00004613"/>
    </source>
</evidence>
<dbReference type="GO" id="GO:0004252">
    <property type="term" value="F:serine-type endopeptidase activity"/>
    <property type="evidence" value="ECO:0007669"/>
    <property type="project" value="InterPro"/>
</dbReference>
<dbReference type="PANTHER" id="PTHR24271">
    <property type="entry name" value="KALLIKREIN-RELATED"/>
    <property type="match status" value="1"/>
</dbReference>
<feature type="domain" description="Peptidase S1" evidence="5">
    <location>
        <begin position="1"/>
        <end position="92"/>
    </location>
</feature>
<keyword evidence="3" id="KW-0964">Secreted</keyword>
<evidence type="ECO:0000259" key="5">
    <source>
        <dbReference type="PROSITE" id="PS50240"/>
    </source>
</evidence>
<dbReference type="InterPro" id="IPR009003">
    <property type="entry name" value="Peptidase_S1_PA"/>
</dbReference>
<keyword evidence="4" id="KW-1015">Disulfide bond</keyword>
<dbReference type="InterPro" id="IPR043504">
    <property type="entry name" value="Peptidase_S1_PA_chymotrypsin"/>
</dbReference>
<gene>
    <name evidence="6" type="ORF">NXF25_015084</name>
</gene>
<dbReference type="AlphaFoldDB" id="A0AAW1AYF0"/>
<dbReference type="GO" id="GO:0030141">
    <property type="term" value="C:secretory granule"/>
    <property type="evidence" value="ECO:0007669"/>
    <property type="project" value="TreeGrafter"/>
</dbReference>
<dbReference type="PROSITE" id="PS50240">
    <property type="entry name" value="TRYPSIN_DOM"/>
    <property type="match status" value="1"/>
</dbReference>
<dbReference type="InterPro" id="IPR001254">
    <property type="entry name" value="Trypsin_dom"/>
</dbReference>
<sequence>MGSVCRTMGWGTISATKGLFPSRGLRGLPLVVIVLVCREAHGGLPATSRTLCAGILEGGKDSCKCDTGEPLICNGQIQGILSLGGRYLCPAT</sequence>
<proteinExistence type="predicted"/>
<comment type="subcellular location">
    <subcellularLocation>
        <location evidence="1">Secreted</location>
    </subcellularLocation>
</comment>
<name>A0AAW1AYF0_CROAD</name>
<evidence type="ECO:0000256" key="3">
    <source>
        <dbReference type="ARBA" id="ARBA00022525"/>
    </source>
</evidence>
<accession>A0AAW1AYF0</accession>
<evidence type="ECO:0000256" key="2">
    <source>
        <dbReference type="ARBA" id="ARBA00011245"/>
    </source>
</evidence>
<dbReference type="GO" id="GO:0005576">
    <property type="term" value="C:extracellular region"/>
    <property type="evidence" value="ECO:0007669"/>
    <property type="project" value="UniProtKB-SubCell"/>
</dbReference>
<evidence type="ECO:0000313" key="7">
    <source>
        <dbReference type="Proteomes" id="UP001474421"/>
    </source>
</evidence>
<protein>
    <submittedName>
        <fullName evidence="6">Serine proteinase 7</fullName>
    </submittedName>
</protein>
<reference evidence="6 7" key="1">
    <citation type="journal article" date="2024" name="Proc. Natl. Acad. Sci. U.S.A.">
        <title>The genetic regulatory architecture and epigenomic basis for age-related changes in rattlesnake venom.</title>
        <authorList>
            <person name="Hogan M.P."/>
            <person name="Holding M.L."/>
            <person name="Nystrom G.S."/>
            <person name="Colston T.J."/>
            <person name="Bartlett D.A."/>
            <person name="Mason A.J."/>
            <person name="Ellsworth S.A."/>
            <person name="Rautsaw R.M."/>
            <person name="Lawrence K.C."/>
            <person name="Strickland J.L."/>
            <person name="He B."/>
            <person name="Fraser P."/>
            <person name="Margres M.J."/>
            <person name="Gilbert D.M."/>
            <person name="Gibbs H.L."/>
            <person name="Parkinson C.L."/>
            <person name="Rokyta D.R."/>
        </authorList>
    </citation>
    <scope>NUCLEOTIDE SEQUENCE [LARGE SCALE GENOMIC DNA]</scope>
    <source>
        <strain evidence="6">DRR0105</strain>
    </source>
</reference>
<dbReference type="Gene3D" id="2.40.10.10">
    <property type="entry name" value="Trypsin-like serine proteases"/>
    <property type="match status" value="1"/>
</dbReference>
<dbReference type="PANTHER" id="PTHR24271:SF47">
    <property type="entry name" value="KALLIKREIN-1"/>
    <property type="match status" value="1"/>
</dbReference>
<keyword evidence="7" id="KW-1185">Reference proteome</keyword>